<keyword evidence="1" id="KW-0175">Coiled coil</keyword>
<feature type="coiled-coil region" evidence="1">
    <location>
        <begin position="179"/>
        <end position="206"/>
    </location>
</feature>
<organism evidence="2 3">
    <name type="scientific">Pleurodeles waltl</name>
    <name type="common">Iberian ribbed newt</name>
    <dbReference type="NCBI Taxonomy" id="8319"/>
    <lineage>
        <taxon>Eukaryota</taxon>
        <taxon>Metazoa</taxon>
        <taxon>Chordata</taxon>
        <taxon>Craniata</taxon>
        <taxon>Vertebrata</taxon>
        <taxon>Euteleostomi</taxon>
        <taxon>Amphibia</taxon>
        <taxon>Batrachia</taxon>
        <taxon>Caudata</taxon>
        <taxon>Salamandroidea</taxon>
        <taxon>Salamandridae</taxon>
        <taxon>Pleurodelinae</taxon>
        <taxon>Pleurodeles</taxon>
    </lineage>
</organism>
<keyword evidence="3" id="KW-1185">Reference proteome</keyword>
<dbReference type="EMBL" id="JANPWB010000005">
    <property type="protein sequence ID" value="KAJ1185732.1"/>
    <property type="molecule type" value="Genomic_DNA"/>
</dbReference>
<dbReference type="Proteomes" id="UP001066276">
    <property type="component" value="Chromosome 3_1"/>
</dbReference>
<comment type="caution">
    <text evidence="2">The sequence shown here is derived from an EMBL/GenBank/DDBJ whole genome shotgun (WGS) entry which is preliminary data.</text>
</comment>
<accession>A0AAV7UDE3</accession>
<gene>
    <name evidence="2" type="ORF">NDU88_002519</name>
</gene>
<evidence type="ECO:0000313" key="2">
    <source>
        <dbReference type="EMBL" id="KAJ1185732.1"/>
    </source>
</evidence>
<protein>
    <submittedName>
        <fullName evidence="2">Uncharacterized protein</fullName>
    </submittedName>
</protein>
<evidence type="ECO:0000256" key="1">
    <source>
        <dbReference type="SAM" id="Coils"/>
    </source>
</evidence>
<reference evidence="2" key="1">
    <citation type="journal article" date="2022" name="bioRxiv">
        <title>Sequencing and chromosome-scale assembly of the giantPleurodeles waltlgenome.</title>
        <authorList>
            <person name="Brown T."/>
            <person name="Elewa A."/>
            <person name="Iarovenko S."/>
            <person name="Subramanian E."/>
            <person name="Araus A.J."/>
            <person name="Petzold A."/>
            <person name="Susuki M."/>
            <person name="Suzuki K.-i.T."/>
            <person name="Hayashi T."/>
            <person name="Toyoda A."/>
            <person name="Oliveira C."/>
            <person name="Osipova E."/>
            <person name="Leigh N.D."/>
            <person name="Simon A."/>
            <person name="Yun M.H."/>
        </authorList>
    </citation>
    <scope>NUCLEOTIDE SEQUENCE</scope>
    <source>
        <strain evidence="2">20211129_DDA</strain>
        <tissue evidence="2">Liver</tissue>
    </source>
</reference>
<evidence type="ECO:0000313" key="3">
    <source>
        <dbReference type="Proteomes" id="UP001066276"/>
    </source>
</evidence>
<proteinExistence type="predicted"/>
<dbReference type="AlphaFoldDB" id="A0AAV7UDE3"/>
<sequence length="257" mass="29587">MLRLGQRGKIYKEFHPNSGCRSWRGKWWSKVRKVSNEINKIRQIHQRRMVENAGLLLKMLRTEAEAWKPLFQMNQTVIGVPIEAVVRQRNLLEVVVVSDQINVGLEEQGVLALEQEEIGTTGRQTEAAGSEAPKGLICMLSELLSVIKSIKAMQAKMEDDLREWLDSVSVQLGSLSTPLNEMEQRVHNLEKIKQYLEKEVAWLKEKQGQMEKHERKFNLWFNGILEHSEGTVGCIKLVENLIQPFIILEFDQDLTIS</sequence>
<name>A0AAV7UDE3_PLEWA</name>